<dbReference type="Proteomes" id="UP001486565">
    <property type="component" value="Chromosome"/>
</dbReference>
<evidence type="ECO:0000313" key="1">
    <source>
        <dbReference type="EMBL" id="WZL70089.1"/>
    </source>
</evidence>
<gene>
    <name evidence="1" type="ORF">QBE51_00760</name>
</gene>
<reference evidence="1 2" key="1">
    <citation type="submission" date="2023-03" db="EMBL/GenBank/DDBJ databases">
        <title>Novel Species.</title>
        <authorList>
            <person name="Ma S."/>
        </authorList>
    </citation>
    <scope>NUCLEOTIDE SEQUENCE [LARGE SCALE GENOMIC DNA]</scope>
    <source>
        <strain evidence="1 2">LIND6LT2</strain>
    </source>
</reference>
<name>A0ABZ2Y648_9FIRM</name>
<keyword evidence="2" id="KW-1185">Reference proteome</keyword>
<sequence length="131" mass="16110">MSSNRRRSHIHFVKQYRRKTLEYTGTRIVIFIKEKGIKYIKDFDNFYIHRYHRPKNKRHSISMWKIMPCDIVEVVKKMMTNESICGEYKMIHTLYESTKRNIEDFLEEVLIEEDIILLREQVEKIIEKIKK</sequence>
<organism evidence="1 2">
    <name type="scientific">Defluviitalea saccharophila</name>
    <dbReference type="NCBI Taxonomy" id="879970"/>
    <lineage>
        <taxon>Bacteria</taxon>
        <taxon>Bacillati</taxon>
        <taxon>Bacillota</taxon>
        <taxon>Clostridia</taxon>
        <taxon>Lachnospirales</taxon>
        <taxon>Defluviitaleaceae</taxon>
        <taxon>Defluviitalea</taxon>
    </lineage>
</organism>
<proteinExistence type="predicted"/>
<accession>A0ABZ2Y648</accession>
<dbReference type="EMBL" id="CP121687">
    <property type="protein sequence ID" value="WZL70089.1"/>
    <property type="molecule type" value="Genomic_DNA"/>
</dbReference>
<protein>
    <submittedName>
        <fullName evidence="1">Uncharacterized protein</fullName>
    </submittedName>
</protein>
<dbReference type="RefSeq" id="WP_341877053.1">
    <property type="nucleotide sequence ID" value="NZ_CP121687.1"/>
</dbReference>
<evidence type="ECO:0000313" key="2">
    <source>
        <dbReference type="Proteomes" id="UP001486565"/>
    </source>
</evidence>